<proteinExistence type="predicted"/>
<evidence type="ECO:0000313" key="3">
    <source>
        <dbReference type="Proteomes" id="UP001361570"/>
    </source>
</evidence>
<feature type="region of interest" description="Disordered" evidence="1">
    <location>
        <begin position="1"/>
        <end position="20"/>
    </location>
</feature>
<keyword evidence="3" id="KW-1185">Reference proteome</keyword>
<gene>
    <name evidence="2" type="ORF">TEK04_09975</name>
</gene>
<sequence>MITATATSTTALSCTGAPGLRGTAVGGDVPAYAVGGAMAHPVAPVDGTGLPVGVALRLRPQAAEAGPRGWAPAAAVATDVQLNNDTPGDPPPRDPPS</sequence>
<feature type="compositionally biased region" description="Low complexity" evidence="1">
    <location>
        <begin position="1"/>
        <end position="17"/>
    </location>
</feature>
<accession>A0ABU8DTQ1</accession>
<evidence type="ECO:0000313" key="2">
    <source>
        <dbReference type="EMBL" id="MEI4272048.1"/>
    </source>
</evidence>
<dbReference type="RefSeq" id="WP_336404182.1">
    <property type="nucleotide sequence ID" value="NZ_JBAPLU010000008.1"/>
</dbReference>
<dbReference type="Proteomes" id="UP001361570">
    <property type="component" value="Unassembled WGS sequence"/>
</dbReference>
<evidence type="ECO:0000256" key="1">
    <source>
        <dbReference type="SAM" id="MobiDB-lite"/>
    </source>
</evidence>
<organism evidence="2 3">
    <name type="scientific">Klenkia sesuvii</name>
    <dbReference type="NCBI Taxonomy" id="3103137"/>
    <lineage>
        <taxon>Bacteria</taxon>
        <taxon>Bacillati</taxon>
        <taxon>Actinomycetota</taxon>
        <taxon>Actinomycetes</taxon>
        <taxon>Geodermatophilales</taxon>
        <taxon>Geodermatophilaceae</taxon>
        <taxon>Klenkia</taxon>
    </lineage>
</organism>
<name>A0ABU8DTQ1_9ACTN</name>
<reference evidence="2 3" key="1">
    <citation type="submission" date="2024-03" db="EMBL/GenBank/DDBJ databases">
        <title>Draft genome sequence of Klenkia sp. LSe6-5.</title>
        <authorList>
            <person name="Duangmal K."/>
            <person name="Chantavorakit T."/>
        </authorList>
    </citation>
    <scope>NUCLEOTIDE SEQUENCE [LARGE SCALE GENOMIC DNA]</scope>
    <source>
        <strain evidence="2 3">LSe6-5</strain>
    </source>
</reference>
<dbReference type="EMBL" id="JBAPLU010000008">
    <property type="protein sequence ID" value="MEI4272048.1"/>
    <property type="molecule type" value="Genomic_DNA"/>
</dbReference>
<comment type="caution">
    <text evidence="2">The sequence shown here is derived from an EMBL/GenBank/DDBJ whole genome shotgun (WGS) entry which is preliminary data.</text>
</comment>
<protein>
    <submittedName>
        <fullName evidence="2">Uncharacterized protein</fullName>
    </submittedName>
</protein>